<feature type="domain" description="Acyltransferase 3" evidence="2">
    <location>
        <begin position="9"/>
        <end position="390"/>
    </location>
</feature>
<feature type="transmembrane region" description="Helical" evidence="1">
    <location>
        <begin position="373"/>
        <end position="390"/>
    </location>
</feature>
<dbReference type="GO" id="GO:0016020">
    <property type="term" value="C:membrane"/>
    <property type="evidence" value="ECO:0007669"/>
    <property type="project" value="TreeGrafter"/>
</dbReference>
<dbReference type="Pfam" id="PF01757">
    <property type="entry name" value="Acyl_transf_3"/>
    <property type="match status" value="1"/>
</dbReference>
<feature type="transmembrane region" description="Helical" evidence="1">
    <location>
        <begin position="88"/>
        <end position="108"/>
    </location>
</feature>
<dbReference type="InterPro" id="IPR050879">
    <property type="entry name" value="Acyltransferase_3"/>
</dbReference>
<dbReference type="AlphaFoldDB" id="A0AAJ6MTC5"/>
<feature type="transmembrane region" description="Helical" evidence="1">
    <location>
        <begin position="319"/>
        <end position="341"/>
    </location>
</feature>
<feature type="transmembrane region" description="Helical" evidence="1">
    <location>
        <begin position="195"/>
        <end position="213"/>
    </location>
</feature>
<proteinExistence type="predicted"/>
<dbReference type="EMBL" id="CP134081">
    <property type="protein sequence ID" value="WNC09987.1"/>
    <property type="molecule type" value="Genomic_DNA"/>
</dbReference>
<dbReference type="PANTHER" id="PTHR23028">
    <property type="entry name" value="ACETYLTRANSFERASE"/>
    <property type="match status" value="1"/>
</dbReference>
<dbReference type="Proteomes" id="UP001258207">
    <property type="component" value="Chromosome"/>
</dbReference>
<evidence type="ECO:0000259" key="2">
    <source>
        <dbReference type="Pfam" id="PF01757"/>
    </source>
</evidence>
<dbReference type="GO" id="GO:0016747">
    <property type="term" value="F:acyltransferase activity, transferring groups other than amino-acyl groups"/>
    <property type="evidence" value="ECO:0007669"/>
    <property type="project" value="InterPro"/>
</dbReference>
<sequence length="432" mass="48638">MSADNERFIGLEWLRFFLGVYLVMFHTLPFYSEYTHLSGLVEFTELGFFATSSFFALSGFLLTHVYLDGNKLREPPLSFMTKRFANLYPIHLFGLASCVILIALTGLFDSNTDLGVAYRSDDLLKRTAPELLKYHLSDFQIAVNAVLQVTLLQAWNPVYLAYNGPLWSISALFFFYLVFPWFAPRLAAAKHKVRLLLIIWAACLVPPLLVVLNDDYSSIWIGFLHHFPLLRLPVFLAGIVAYLLFREHRLMGAGLRGPGKLLAVVALGFGVAIAAEVNWRGASHWYVLLHNGLLLPLVLSGITLCAMASSPRSERYIKWARRLGAASLPMFALHTPIFIIFRRLEMLANINVPLCFSNASACVAQAKGHPLSLAYYPLLLLLCIIICVIFQEQIGDRTRQWLLQGPLSRWVVKSKRKGSANAKPMRTNMSRG</sequence>
<dbReference type="PANTHER" id="PTHR23028:SF53">
    <property type="entry name" value="ACYL_TRANSF_3 DOMAIN-CONTAINING PROTEIN"/>
    <property type="match status" value="1"/>
</dbReference>
<evidence type="ECO:0000313" key="4">
    <source>
        <dbReference type="Proteomes" id="UP001258207"/>
    </source>
</evidence>
<dbReference type="GO" id="GO:0009103">
    <property type="term" value="P:lipopolysaccharide biosynthetic process"/>
    <property type="evidence" value="ECO:0007669"/>
    <property type="project" value="TreeGrafter"/>
</dbReference>
<keyword evidence="1" id="KW-1133">Transmembrane helix</keyword>
<evidence type="ECO:0000256" key="1">
    <source>
        <dbReference type="SAM" id="Phobius"/>
    </source>
</evidence>
<feature type="transmembrane region" description="Helical" evidence="1">
    <location>
        <begin position="285"/>
        <end position="307"/>
    </location>
</feature>
<name>A0AAJ6MTC5_9PSED</name>
<feature type="transmembrane region" description="Helical" evidence="1">
    <location>
        <begin position="12"/>
        <end position="31"/>
    </location>
</feature>
<protein>
    <submittedName>
        <fullName evidence="3">Acyltransferase</fullName>
        <ecNumber evidence="3">2.3.-.-</ecNumber>
    </submittedName>
</protein>
<keyword evidence="1" id="KW-0472">Membrane</keyword>
<feature type="transmembrane region" description="Helical" evidence="1">
    <location>
        <begin position="219"/>
        <end position="245"/>
    </location>
</feature>
<dbReference type="EC" id="2.3.-.-" evidence="3"/>
<reference evidence="3" key="1">
    <citation type="submission" date="2023-09" db="EMBL/GenBank/DDBJ databases">
        <title>First report of Pseudomonas coleopterorum DJ13 causing leaf spot on Rhododendron pulchrum Sweet in China.</title>
        <authorList>
            <person name="Zhang Y."/>
        </authorList>
    </citation>
    <scope>NUCLEOTIDE SEQUENCE</scope>
    <source>
        <strain evidence="3">DJ13</strain>
    </source>
</reference>
<gene>
    <name evidence="3" type="ORF">RI108_00725</name>
</gene>
<organism evidence="3 4">
    <name type="scientific">Pseudomonas coleopterorum</name>
    <dbReference type="NCBI Taxonomy" id="1605838"/>
    <lineage>
        <taxon>Bacteria</taxon>
        <taxon>Pseudomonadati</taxon>
        <taxon>Pseudomonadota</taxon>
        <taxon>Gammaproteobacteria</taxon>
        <taxon>Pseudomonadales</taxon>
        <taxon>Pseudomonadaceae</taxon>
        <taxon>Pseudomonas</taxon>
    </lineage>
</organism>
<evidence type="ECO:0000313" key="3">
    <source>
        <dbReference type="EMBL" id="WNC09987.1"/>
    </source>
</evidence>
<dbReference type="RefSeq" id="WP_310792103.1">
    <property type="nucleotide sequence ID" value="NZ_CP134081.1"/>
</dbReference>
<feature type="transmembrane region" description="Helical" evidence="1">
    <location>
        <begin position="165"/>
        <end position="183"/>
    </location>
</feature>
<feature type="transmembrane region" description="Helical" evidence="1">
    <location>
        <begin position="46"/>
        <end position="67"/>
    </location>
</feature>
<feature type="transmembrane region" description="Helical" evidence="1">
    <location>
        <begin position="257"/>
        <end position="279"/>
    </location>
</feature>
<dbReference type="InterPro" id="IPR002656">
    <property type="entry name" value="Acyl_transf_3_dom"/>
</dbReference>
<keyword evidence="3" id="KW-0808">Transferase</keyword>
<accession>A0AAJ6MTC5</accession>
<keyword evidence="3" id="KW-0012">Acyltransferase</keyword>
<keyword evidence="1" id="KW-0812">Transmembrane</keyword>